<dbReference type="PANTHER" id="PTHR43496:SF1">
    <property type="entry name" value="POLYGALACTURONAN_RHAMNOGALACTURONAN TRANSPORT SYSTEM PERMEASE PROTEIN YTEP"/>
    <property type="match status" value="1"/>
</dbReference>
<organism evidence="8 9">
    <name type="scientific">Paenibacillus konkukensis</name>
    <dbReference type="NCBI Taxonomy" id="2020716"/>
    <lineage>
        <taxon>Bacteria</taxon>
        <taxon>Bacillati</taxon>
        <taxon>Bacillota</taxon>
        <taxon>Bacilli</taxon>
        <taxon>Bacillales</taxon>
        <taxon>Paenibacillaceae</taxon>
        <taxon>Paenibacillus</taxon>
    </lineage>
</organism>
<keyword evidence="5 6" id="KW-0472">Membrane</keyword>
<evidence type="ECO:0000256" key="3">
    <source>
        <dbReference type="ARBA" id="ARBA00022692"/>
    </source>
</evidence>
<dbReference type="CDD" id="cd06261">
    <property type="entry name" value="TM_PBP2"/>
    <property type="match status" value="1"/>
</dbReference>
<feature type="domain" description="ABC transmembrane type-1" evidence="7">
    <location>
        <begin position="94"/>
        <end position="309"/>
    </location>
</feature>
<evidence type="ECO:0000256" key="5">
    <source>
        <dbReference type="ARBA" id="ARBA00023136"/>
    </source>
</evidence>
<comment type="subcellular location">
    <subcellularLocation>
        <location evidence="6">Cell membrane</location>
        <topology evidence="6">Multi-pass membrane protein</topology>
    </subcellularLocation>
    <subcellularLocation>
        <location evidence="1">Membrane</location>
        <topology evidence="1">Multi-pass membrane protein</topology>
    </subcellularLocation>
</comment>
<keyword evidence="4 6" id="KW-1133">Transmembrane helix</keyword>
<dbReference type="InterPro" id="IPR035906">
    <property type="entry name" value="MetI-like_sf"/>
</dbReference>
<evidence type="ECO:0000256" key="4">
    <source>
        <dbReference type="ARBA" id="ARBA00022989"/>
    </source>
</evidence>
<evidence type="ECO:0000259" key="7">
    <source>
        <dbReference type="PROSITE" id="PS50928"/>
    </source>
</evidence>
<evidence type="ECO:0000256" key="6">
    <source>
        <dbReference type="RuleBase" id="RU363032"/>
    </source>
</evidence>
<name>A0ABY4RKL3_9BACL</name>
<evidence type="ECO:0000256" key="1">
    <source>
        <dbReference type="ARBA" id="ARBA00004141"/>
    </source>
</evidence>
<dbReference type="Pfam" id="PF00528">
    <property type="entry name" value="BPD_transp_1"/>
    <property type="match status" value="1"/>
</dbReference>
<sequence>MKLYGEGEIAKSVKSAQWMRARSALTKRMLKNRWLYFMLLPGLIYFLLFKYLPMWGVMIAFQNYSPFEGFWGSEWVGFAHFKAFFADPSFGLIFRNTVILAVYNLLFFFPLPIVIALMLNELRAEMYKRFVQTMIYIPHFISWVVVVGIAYILFTPEGGIINNILMQLGIGKVDFLLSNEWFRTMVIGEVMWKETGWGTILFLAALAGVDPQLYEAARMDGASRWQQLLHVTLPAIKSTVVILLILRLGNFMDSGFEQIFLMLNPMNREVGEVFDTFVYTSGLQQGQFSYATASNLFKSVIGIVLVVGSNYLAKKAGEEGIY</sequence>
<feature type="transmembrane region" description="Helical" evidence="6">
    <location>
        <begin position="34"/>
        <end position="52"/>
    </location>
</feature>
<reference evidence="8" key="2">
    <citation type="journal article" date="2021" name="J Anim Sci Technol">
        <title>Complete genome sequence of Paenibacillus konkukensis sp. nov. SK3146 as a potential probiotic strain.</title>
        <authorList>
            <person name="Jung H.I."/>
            <person name="Park S."/>
            <person name="Niu K.M."/>
            <person name="Lee S.W."/>
            <person name="Kothari D."/>
            <person name="Yi K.J."/>
            <person name="Kim S.K."/>
        </authorList>
    </citation>
    <scope>NUCLEOTIDE SEQUENCE</scope>
    <source>
        <strain evidence="8">SK3146</strain>
    </source>
</reference>
<evidence type="ECO:0000256" key="2">
    <source>
        <dbReference type="ARBA" id="ARBA00022448"/>
    </source>
</evidence>
<dbReference type="Gene3D" id="1.10.3720.10">
    <property type="entry name" value="MetI-like"/>
    <property type="match status" value="1"/>
</dbReference>
<keyword evidence="2 6" id="KW-0813">Transport</keyword>
<dbReference type="PROSITE" id="PS50928">
    <property type="entry name" value="ABC_TM1"/>
    <property type="match status" value="1"/>
</dbReference>
<feature type="transmembrane region" description="Helical" evidence="6">
    <location>
        <begin position="98"/>
        <end position="119"/>
    </location>
</feature>
<gene>
    <name evidence="8" type="primary">yteP_23</name>
    <name evidence="8" type="ORF">SK3146_01548</name>
</gene>
<proteinExistence type="inferred from homology"/>
<comment type="similarity">
    <text evidence="6">Belongs to the binding-protein-dependent transport system permease family.</text>
</comment>
<dbReference type="PANTHER" id="PTHR43496">
    <property type="entry name" value="PROTEIN LPLB"/>
    <property type="match status" value="1"/>
</dbReference>
<protein>
    <submittedName>
        <fullName evidence="8">Multiple-sugar transport system permease YteP</fullName>
    </submittedName>
</protein>
<feature type="transmembrane region" description="Helical" evidence="6">
    <location>
        <begin position="131"/>
        <end position="154"/>
    </location>
</feature>
<keyword evidence="3 6" id="KW-0812">Transmembrane</keyword>
<evidence type="ECO:0000313" key="8">
    <source>
        <dbReference type="EMBL" id="UQZ82391.1"/>
    </source>
</evidence>
<accession>A0ABY4RKL3</accession>
<reference evidence="8" key="1">
    <citation type="submission" date="2018-02" db="EMBL/GenBank/DDBJ databases">
        <authorList>
            <person name="Kim S.-K."/>
            <person name="Jung H.-I."/>
            <person name="Lee S.-W."/>
        </authorList>
    </citation>
    <scope>NUCLEOTIDE SEQUENCE</scope>
    <source>
        <strain evidence="8">SK3146</strain>
    </source>
</reference>
<dbReference type="Proteomes" id="UP001057134">
    <property type="component" value="Chromosome"/>
</dbReference>
<keyword evidence="9" id="KW-1185">Reference proteome</keyword>
<dbReference type="InterPro" id="IPR000515">
    <property type="entry name" value="MetI-like"/>
</dbReference>
<evidence type="ECO:0000313" key="9">
    <source>
        <dbReference type="Proteomes" id="UP001057134"/>
    </source>
</evidence>
<dbReference type="SUPFAM" id="SSF161098">
    <property type="entry name" value="MetI-like"/>
    <property type="match status" value="1"/>
</dbReference>
<dbReference type="EMBL" id="CP027059">
    <property type="protein sequence ID" value="UQZ82391.1"/>
    <property type="molecule type" value="Genomic_DNA"/>
</dbReference>